<proteinExistence type="predicted"/>
<dbReference type="RefSeq" id="XP_018022312.1">
    <property type="nucleotide sequence ID" value="XM_018166823.2"/>
</dbReference>
<evidence type="ECO:0000313" key="4">
    <source>
        <dbReference type="RefSeq" id="XP_018022312.1"/>
    </source>
</evidence>
<protein>
    <submittedName>
        <fullName evidence="4">Uncharacterized protein LOC108678409</fullName>
    </submittedName>
</protein>
<dbReference type="Proteomes" id="UP000694843">
    <property type="component" value="Unplaced"/>
</dbReference>
<feature type="compositionally biased region" description="Basic and acidic residues" evidence="1">
    <location>
        <begin position="347"/>
        <end position="362"/>
    </location>
</feature>
<keyword evidence="3" id="KW-1185">Reference proteome</keyword>
<feature type="region of interest" description="Disordered" evidence="1">
    <location>
        <begin position="327"/>
        <end position="499"/>
    </location>
</feature>
<accession>A0A8B7P927</accession>
<feature type="chain" id="PRO_5034604381" evidence="2">
    <location>
        <begin position="30"/>
        <end position="717"/>
    </location>
</feature>
<gene>
    <name evidence="4" type="primary">LOC108678409</name>
</gene>
<keyword evidence="2" id="KW-0732">Signal</keyword>
<dbReference type="GeneID" id="108678409"/>
<sequence>MLYNKSEGVVMLLVVALFLLMSRVRHVSGQDRKVGVAEPNLDALRGLDLASIAGLQEALAGGGGGSGVDVSSILAGSRSDRDLARAICGSGGSGGSSDSLTNLLVYQYLMGSLPERGAPADSSSHGRSTSSAAALQALLGDRIEGPLVSTRTTVSTSLTTTTVLIEPTTRFLTSSSTYTTTVTNIDTKVIPVIFRGSKVTTTFTESTTEVIVATEFMTSSTVDSPTILQTLPVHITLTATSTRGLDGHFTLADLVPGASSVVQQPIATSTVDLDASGVLPSNLDLNNIDLSQYDLSSLTSVFGGSDQKQMVNALAALLEQYGNEPPKQISAKITSSVRQRNGSGTGRKQDSKRIPDFNHDLFVDPDEPPKFNVIKGFTLSDRAPANSGPPRGSGGGSAATATRYSKYHKKPDPENNGVASQSGNADRESERYSASESTGRKVDPRPQRRPNTEKESTAFDRFRSTSVRNSRGIESQNNFGSEVGDSDVKLGSQKTNNEEEIRKAANRIGTLKRFTSRGRPNTSLEKVVAAQPDKNLQTTVLTMFVSGTAPGDFKKTERTITLRSFQPSSRVKRDVSQTTTALPEHNPQNVGNHVDVSSPLAEGYKSAEKLAPEEIVKFLKTLDKDAVEDMMRSLKKWVHYYSSQLIQSESSNNDRNSKIPLNEAPLLSSSLTLDPEAWHSGTAALSAARSTLSTEAPSCPSPVTVTKIVYHTVTLTP</sequence>
<dbReference type="KEGG" id="hazt:108678409"/>
<feature type="compositionally biased region" description="Polar residues" evidence="1">
    <location>
        <begin position="464"/>
        <end position="480"/>
    </location>
</feature>
<feature type="compositionally biased region" description="Polar residues" evidence="1">
    <location>
        <begin position="331"/>
        <end position="342"/>
    </location>
</feature>
<dbReference type="OrthoDB" id="10040649at2759"/>
<feature type="compositionally biased region" description="Basic and acidic residues" evidence="1">
    <location>
        <begin position="425"/>
        <end position="463"/>
    </location>
</feature>
<name>A0A8B7P927_HYAAZ</name>
<feature type="signal peptide" evidence="2">
    <location>
        <begin position="1"/>
        <end position="29"/>
    </location>
</feature>
<organism evidence="3 4">
    <name type="scientific">Hyalella azteca</name>
    <name type="common">Amphipod</name>
    <dbReference type="NCBI Taxonomy" id="294128"/>
    <lineage>
        <taxon>Eukaryota</taxon>
        <taxon>Metazoa</taxon>
        <taxon>Ecdysozoa</taxon>
        <taxon>Arthropoda</taxon>
        <taxon>Crustacea</taxon>
        <taxon>Multicrustacea</taxon>
        <taxon>Malacostraca</taxon>
        <taxon>Eumalacostraca</taxon>
        <taxon>Peracarida</taxon>
        <taxon>Amphipoda</taxon>
        <taxon>Senticaudata</taxon>
        <taxon>Talitrida</taxon>
        <taxon>Talitroidea</taxon>
        <taxon>Hyalellidae</taxon>
        <taxon>Hyalella</taxon>
    </lineage>
</organism>
<evidence type="ECO:0000313" key="3">
    <source>
        <dbReference type="Proteomes" id="UP000694843"/>
    </source>
</evidence>
<evidence type="ECO:0000256" key="1">
    <source>
        <dbReference type="SAM" id="MobiDB-lite"/>
    </source>
</evidence>
<evidence type="ECO:0000256" key="2">
    <source>
        <dbReference type="SAM" id="SignalP"/>
    </source>
</evidence>
<dbReference type="AlphaFoldDB" id="A0A8B7P927"/>
<reference evidence="4" key="1">
    <citation type="submission" date="2025-08" db="UniProtKB">
        <authorList>
            <consortium name="RefSeq"/>
        </authorList>
    </citation>
    <scope>IDENTIFICATION</scope>
    <source>
        <tissue evidence="4">Whole organism</tissue>
    </source>
</reference>